<dbReference type="AlphaFoldDB" id="A0A6A5QIA4"/>
<proteinExistence type="predicted"/>
<dbReference type="Proteomes" id="UP000800096">
    <property type="component" value="Unassembled WGS sequence"/>
</dbReference>
<protein>
    <submittedName>
        <fullName evidence="2">Uncharacterized protein</fullName>
    </submittedName>
</protein>
<feature type="compositionally biased region" description="Pro residues" evidence="1">
    <location>
        <begin position="1"/>
        <end position="13"/>
    </location>
</feature>
<evidence type="ECO:0000256" key="1">
    <source>
        <dbReference type="SAM" id="MobiDB-lite"/>
    </source>
</evidence>
<gene>
    <name evidence="2" type="ORF">BDU57DRAFT_518438</name>
</gene>
<keyword evidence="3" id="KW-1185">Reference proteome</keyword>
<feature type="region of interest" description="Disordered" evidence="1">
    <location>
        <begin position="1"/>
        <end position="38"/>
    </location>
</feature>
<organism evidence="2 3">
    <name type="scientific">Ampelomyces quisqualis</name>
    <name type="common">Powdery mildew agent</name>
    <dbReference type="NCBI Taxonomy" id="50730"/>
    <lineage>
        <taxon>Eukaryota</taxon>
        <taxon>Fungi</taxon>
        <taxon>Dikarya</taxon>
        <taxon>Ascomycota</taxon>
        <taxon>Pezizomycotina</taxon>
        <taxon>Dothideomycetes</taxon>
        <taxon>Pleosporomycetidae</taxon>
        <taxon>Pleosporales</taxon>
        <taxon>Pleosporineae</taxon>
        <taxon>Phaeosphaeriaceae</taxon>
        <taxon>Ampelomyces</taxon>
    </lineage>
</organism>
<evidence type="ECO:0000313" key="3">
    <source>
        <dbReference type="Proteomes" id="UP000800096"/>
    </source>
</evidence>
<dbReference type="EMBL" id="ML979136">
    <property type="protein sequence ID" value="KAF1915461.1"/>
    <property type="molecule type" value="Genomic_DNA"/>
</dbReference>
<evidence type="ECO:0000313" key="2">
    <source>
        <dbReference type="EMBL" id="KAF1915461.1"/>
    </source>
</evidence>
<accession>A0A6A5QIA4</accession>
<dbReference type="OrthoDB" id="4188844at2759"/>
<name>A0A6A5QIA4_AMPQU</name>
<feature type="compositionally biased region" description="Polar residues" evidence="1">
    <location>
        <begin position="18"/>
        <end position="38"/>
    </location>
</feature>
<reference evidence="2" key="1">
    <citation type="journal article" date="2020" name="Stud. Mycol.">
        <title>101 Dothideomycetes genomes: a test case for predicting lifestyles and emergence of pathogens.</title>
        <authorList>
            <person name="Haridas S."/>
            <person name="Albert R."/>
            <person name="Binder M."/>
            <person name="Bloem J."/>
            <person name="Labutti K."/>
            <person name="Salamov A."/>
            <person name="Andreopoulos B."/>
            <person name="Baker S."/>
            <person name="Barry K."/>
            <person name="Bills G."/>
            <person name="Bluhm B."/>
            <person name="Cannon C."/>
            <person name="Castanera R."/>
            <person name="Culley D."/>
            <person name="Daum C."/>
            <person name="Ezra D."/>
            <person name="Gonzalez J."/>
            <person name="Henrissat B."/>
            <person name="Kuo A."/>
            <person name="Liang C."/>
            <person name="Lipzen A."/>
            <person name="Lutzoni F."/>
            <person name="Magnuson J."/>
            <person name="Mondo S."/>
            <person name="Nolan M."/>
            <person name="Ohm R."/>
            <person name="Pangilinan J."/>
            <person name="Park H.-J."/>
            <person name="Ramirez L."/>
            <person name="Alfaro M."/>
            <person name="Sun H."/>
            <person name="Tritt A."/>
            <person name="Yoshinaga Y."/>
            <person name="Zwiers L.-H."/>
            <person name="Turgeon B."/>
            <person name="Goodwin S."/>
            <person name="Spatafora J."/>
            <person name="Crous P."/>
            <person name="Grigoriev I."/>
        </authorList>
    </citation>
    <scope>NUCLEOTIDE SEQUENCE</scope>
    <source>
        <strain evidence="2">HMLAC05119</strain>
    </source>
</reference>
<sequence>MDPPIRATRPPPSRRALFQTSTSTRRNHPSTSVVRPDTATTVFPPAMCDELVERDEKGQFKVNAPSTMYKHLAMGANREAEEEIEQENQIIDLYGKQDAHWDPAAVEEEIKGAVKSSLRRKVASLQEDRWMFEGGAEKR</sequence>